<dbReference type="InterPro" id="IPR009075">
    <property type="entry name" value="AcylCo_DH/oxidase_C"/>
</dbReference>
<dbReference type="InterPro" id="IPR046373">
    <property type="entry name" value="Acyl-CoA_Oxase/DH_mid-dom_sf"/>
</dbReference>
<dbReference type="Gene3D" id="1.10.540.10">
    <property type="entry name" value="Acyl-CoA dehydrogenase/oxidase, N-terminal domain"/>
    <property type="match status" value="1"/>
</dbReference>
<feature type="domain" description="Acyl-CoA oxidase/dehydrogenase middle" evidence="8">
    <location>
        <begin position="186"/>
        <end position="282"/>
    </location>
</feature>
<evidence type="ECO:0000256" key="1">
    <source>
        <dbReference type="ARBA" id="ARBA00001974"/>
    </source>
</evidence>
<dbReference type="PANTHER" id="PTHR43884">
    <property type="entry name" value="ACYL-COA DEHYDROGENASE"/>
    <property type="match status" value="1"/>
</dbReference>
<evidence type="ECO:0000313" key="11">
    <source>
        <dbReference type="Proteomes" id="UP000199727"/>
    </source>
</evidence>
<comment type="cofactor">
    <cofactor evidence="1 6">
        <name>FAD</name>
        <dbReference type="ChEBI" id="CHEBI:57692"/>
    </cofactor>
</comment>
<dbReference type="InterPro" id="IPR006091">
    <property type="entry name" value="Acyl-CoA_Oxase/DH_mid-dom"/>
</dbReference>
<protein>
    <submittedName>
        <fullName evidence="10">Acyl-CoA dehydrogenase</fullName>
    </submittedName>
</protein>
<dbReference type="Pfam" id="PF02771">
    <property type="entry name" value="Acyl-CoA_dh_N"/>
    <property type="match status" value="1"/>
</dbReference>
<accession>A0A854QHI0</accession>
<keyword evidence="3 6" id="KW-0285">Flavoprotein</keyword>
<dbReference type="Gene3D" id="1.20.140.10">
    <property type="entry name" value="Butyryl-CoA Dehydrogenase, subunit A, domain 3"/>
    <property type="match status" value="1"/>
</dbReference>
<keyword evidence="5 6" id="KW-0560">Oxidoreductase</keyword>
<dbReference type="FunFam" id="1.10.540.10:FF:000010">
    <property type="entry name" value="Medium-chain specific acyl-CoA dehydrogenase, mitochondrial"/>
    <property type="match status" value="1"/>
</dbReference>
<dbReference type="FunFam" id="1.20.140.10:FF:000011">
    <property type="entry name" value="Medium-chain specific acyl-CoA dehydrogenase, mitochondrial"/>
    <property type="match status" value="1"/>
</dbReference>
<evidence type="ECO:0000259" key="9">
    <source>
        <dbReference type="Pfam" id="PF02771"/>
    </source>
</evidence>
<evidence type="ECO:0000256" key="3">
    <source>
        <dbReference type="ARBA" id="ARBA00022630"/>
    </source>
</evidence>
<dbReference type="InterPro" id="IPR037069">
    <property type="entry name" value="AcylCoA_DH/ox_N_sf"/>
</dbReference>
<name>A0A854QHI0_CRYNE</name>
<keyword evidence="4 6" id="KW-0274">FAD</keyword>
<evidence type="ECO:0000256" key="4">
    <source>
        <dbReference type="ARBA" id="ARBA00022827"/>
    </source>
</evidence>
<proteinExistence type="inferred from homology"/>
<evidence type="ECO:0000259" key="7">
    <source>
        <dbReference type="Pfam" id="PF00441"/>
    </source>
</evidence>
<comment type="similarity">
    <text evidence="2 6">Belongs to the acyl-CoA dehydrogenase family.</text>
</comment>
<evidence type="ECO:0000259" key="8">
    <source>
        <dbReference type="Pfam" id="PF02770"/>
    </source>
</evidence>
<reference evidence="10 11" key="1">
    <citation type="submission" date="2017-06" db="EMBL/GenBank/DDBJ databases">
        <title>Global population genomics of the pathogenic fungus Cryptococcus neoformans var. grubii.</title>
        <authorList>
            <person name="Cuomo C."/>
            <person name="Litvintseva A."/>
            <person name="Chen Y."/>
            <person name="Young S."/>
            <person name="Zeng Q."/>
            <person name="Chapman S."/>
            <person name="Gujja S."/>
            <person name="Saif S."/>
            <person name="Birren B."/>
        </authorList>
    </citation>
    <scope>NUCLEOTIDE SEQUENCE [LARGE SCALE GENOMIC DNA]</scope>
    <source>
        <strain evidence="10 11">Tu259-1</strain>
    </source>
</reference>
<dbReference type="InterPro" id="IPR013786">
    <property type="entry name" value="AcylCoA_DH/ox_N"/>
</dbReference>
<dbReference type="PROSITE" id="PS00072">
    <property type="entry name" value="ACYL_COA_DH_1"/>
    <property type="match status" value="1"/>
</dbReference>
<dbReference type="SUPFAM" id="SSF56645">
    <property type="entry name" value="Acyl-CoA dehydrogenase NM domain-like"/>
    <property type="match status" value="1"/>
</dbReference>
<dbReference type="FunFam" id="2.40.110.10:FF:000001">
    <property type="entry name" value="Acyl-CoA dehydrogenase, mitochondrial"/>
    <property type="match status" value="1"/>
</dbReference>
<feature type="domain" description="Acyl-CoA dehydrogenase/oxidase C-terminal" evidence="7">
    <location>
        <begin position="294"/>
        <end position="442"/>
    </location>
</feature>
<comment type="caution">
    <text evidence="10">The sequence shown here is derived from an EMBL/GenBank/DDBJ whole genome shotgun (WGS) entry which is preliminary data.</text>
</comment>
<dbReference type="SUPFAM" id="SSF47203">
    <property type="entry name" value="Acyl-CoA dehydrogenase C-terminal domain-like"/>
    <property type="match status" value="1"/>
</dbReference>
<dbReference type="Proteomes" id="UP000199727">
    <property type="component" value="Unassembled WGS sequence"/>
</dbReference>
<evidence type="ECO:0000256" key="6">
    <source>
        <dbReference type="RuleBase" id="RU362125"/>
    </source>
</evidence>
<feature type="domain" description="Acyl-CoA dehydrogenase/oxidase N-terminal" evidence="9">
    <location>
        <begin position="71"/>
        <end position="180"/>
    </location>
</feature>
<dbReference type="OrthoDB" id="9988775at2759"/>
<dbReference type="PANTHER" id="PTHR43884:SF12">
    <property type="entry name" value="ISOVALERYL-COA DEHYDROGENASE, MITOCHONDRIAL-RELATED"/>
    <property type="match status" value="1"/>
</dbReference>
<dbReference type="EMBL" id="AMKT01000028">
    <property type="protein sequence ID" value="OXG25244.1"/>
    <property type="molecule type" value="Genomic_DNA"/>
</dbReference>
<dbReference type="InterPro" id="IPR009100">
    <property type="entry name" value="AcylCoA_DH/oxidase_NM_dom_sf"/>
</dbReference>
<dbReference type="GO" id="GO:0050660">
    <property type="term" value="F:flavin adenine dinucleotide binding"/>
    <property type="evidence" value="ECO:0007669"/>
    <property type="project" value="InterPro"/>
</dbReference>
<dbReference type="AlphaFoldDB" id="A0A854QHI0"/>
<dbReference type="PROSITE" id="PS00073">
    <property type="entry name" value="ACYL_COA_DH_2"/>
    <property type="match status" value="1"/>
</dbReference>
<dbReference type="Pfam" id="PF00441">
    <property type="entry name" value="Acyl-CoA_dh_1"/>
    <property type="match status" value="1"/>
</dbReference>
<sequence>MGNNSFTAYTFDYFFSITTRHPVTHFSIIMIHRYHHRALKLAATCTRRQILARGMATADSVVSGPVSFSLSDDQRGIQELATKFTRDVIVPQAAEYDRTMEYPWPILKEAHTLGLLNTHIPEAYGGPELGLLECAIISESLAFGCSGIQTAMEANGLAEAPLIVAASHEQKQKYLGRMTEEPLMAAYCVTEPGAGSDVAGIKTKAEKKGNKWVLNGSKMWITNAGHANWFFVLAITDPKASPSRGMTGFIVDADTEGIILGKKEINMGQRASDTRMVTFQDVAVHEENVLGSPGEGFKIAMKAFDITRPLVSAAAVGLAQRALEEATKYAQERHTMGQPIINHQGVAFMLADMAIGVEAARGLVWKAAWAKDCKQRNTFYASMAKAFAGKTAVENANLGVQVFGGAGFNTEMPMEKLYRDAKIYELYEGTSQIQKLIVSKHLPSLYPAA</sequence>
<evidence type="ECO:0000256" key="2">
    <source>
        <dbReference type="ARBA" id="ARBA00009347"/>
    </source>
</evidence>
<evidence type="ECO:0000313" key="10">
    <source>
        <dbReference type="EMBL" id="OXG25244.1"/>
    </source>
</evidence>
<dbReference type="InterPro" id="IPR036250">
    <property type="entry name" value="AcylCo_DH-like_C"/>
</dbReference>
<dbReference type="GO" id="GO:0003995">
    <property type="term" value="F:acyl-CoA dehydrogenase activity"/>
    <property type="evidence" value="ECO:0007669"/>
    <property type="project" value="InterPro"/>
</dbReference>
<dbReference type="Pfam" id="PF02770">
    <property type="entry name" value="Acyl-CoA_dh_M"/>
    <property type="match status" value="1"/>
</dbReference>
<organism evidence="10 11">
    <name type="scientific">Cryptococcus neoformans Tu259-1</name>
    <dbReference type="NCBI Taxonomy" id="1230072"/>
    <lineage>
        <taxon>Eukaryota</taxon>
        <taxon>Fungi</taxon>
        <taxon>Dikarya</taxon>
        <taxon>Basidiomycota</taxon>
        <taxon>Agaricomycotina</taxon>
        <taxon>Tremellomycetes</taxon>
        <taxon>Tremellales</taxon>
        <taxon>Cryptococcaceae</taxon>
        <taxon>Cryptococcus</taxon>
        <taxon>Cryptococcus neoformans species complex</taxon>
    </lineage>
</organism>
<dbReference type="InterPro" id="IPR006089">
    <property type="entry name" value="Acyl-CoA_DH_CS"/>
</dbReference>
<dbReference type="Gene3D" id="2.40.110.10">
    <property type="entry name" value="Butyryl-CoA Dehydrogenase, subunit A, domain 2"/>
    <property type="match status" value="1"/>
</dbReference>
<gene>
    <name evidence="10" type="ORF">C361_02250</name>
</gene>
<evidence type="ECO:0000256" key="5">
    <source>
        <dbReference type="ARBA" id="ARBA00023002"/>
    </source>
</evidence>